<keyword evidence="4" id="KW-1185">Reference proteome</keyword>
<dbReference type="SUPFAM" id="SSF81301">
    <property type="entry name" value="Nucleotidyltransferase"/>
    <property type="match status" value="1"/>
</dbReference>
<reference evidence="4" key="1">
    <citation type="submission" date="2016-02" db="EMBL/GenBank/DDBJ databases">
        <title>Draft genome sequence of Microdochium bolleyi, a fungal endophyte of beachgrass.</title>
        <authorList>
            <consortium name="DOE Joint Genome Institute"/>
            <person name="David A.S."/>
            <person name="May G."/>
            <person name="Haridas S."/>
            <person name="Lim J."/>
            <person name="Wang M."/>
            <person name="Labutti K."/>
            <person name="Lipzen A."/>
            <person name="Barry K."/>
            <person name="Grigoriev I.V."/>
        </authorList>
    </citation>
    <scope>NUCLEOTIDE SEQUENCE [LARGE SCALE GENOMIC DNA]</scope>
    <source>
        <strain evidence="4">J235TASD1</strain>
    </source>
</reference>
<dbReference type="Proteomes" id="UP000070501">
    <property type="component" value="Unassembled WGS sequence"/>
</dbReference>
<accession>A0A136INQ2</accession>
<dbReference type="InterPro" id="IPR025184">
    <property type="entry name" value="AadA_C"/>
</dbReference>
<dbReference type="InParanoid" id="A0A136INQ2"/>
<evidence type="ECO:0000313" key="3">
    <source>
        <dbReference type="EMBL" id="KXJ86551.1"/>
    </source>
</evidence>
<protein>
    <recommendedName>
        <fullName evidence="2">Adenylyltransferase AadA C-terminal domain-containing protein</fullName>
    </recommendedName>
</protein>
<proteinExistence type="predicted"/>
<evidence type="ECO:0000259" key="2">
    <source>
        <dbReference type="Pfam" id="PF13427"/>
    </source>
</evidence>
<organism evidence="3 4">
    <name type="scientific">Microdochium bolleyi</name>
    <dbReference type="NCBI Taxonomy" id="196109"/>
    <lineage>
        <taxon>Eukaryota</taxon>
        <taxon>Fungi</taxon>
        <taxon>Dikarya</taxon>
        <taxon>Ascomycota</taxon>
        <taxon>Pezizomycotina</taxon>
        <taxon>Sordariomycetes</taxon>
        <taxon>Xylariomycetidae</taxon>
        <taxon>Xylariales</taxon>
        <taxon>Microdochiaceae</taxon>
        <taxon>Microdochium</taxon>
    </lineage>
</organism>
<dbReference type="InterPro" id="IPR043519">
    <property type="entry name" value="NT_sf"/>
</dbReference>
<evidence type="ECO:0000256" key="1">
    <source>
        <dbReference type="ARBA" id="ARBA00022679"/>
    </source>
</evidence>
<dbReference type="GO" id="GO:0016740">
    <property type="term" value="F:transferase activity"/>
    <property type="evidence" value="ECO:0007669"/>
    <property type="project" value="UniProtKB-KW"/>
</dbReference>
<sequence>MPDGLPHPETAYLAEITTRLASCLEPHLIGIYLFGSASNDGYEPGRSDLDVQAVVRQPLTPDEKQAVVERLTHSALPCPARKLEFVVYAQSSVRPASRHPSFEINLNTGPYESADHVTLDPAGEASHWFLLDIAMGRGSGHALYGPPATEVFAPIPRVWALEAIADSLKWHRENELSSANSVLNACRGWMYIVTDKFGSKLAGAEWAQQRQECPGVVEKAIEARRTGESLPAGEVAELYSVVIERNRSAIEAEGTRA</sequence>
<dbReference type="CDD" id="cd05403">
    <property type="entry name" value="NT_KNTase_like"/>
    <property type="match status" value="1"/>
</dbReference>
<dbReference type="EMBL" id="KQ964267">
    <property type="protein sequence ID" value="KXJ86551.1"/>
    <property type="molecule type" value="Genomic_DNA"/>
</dbReference>
<dbReference type="Gene3D" id="3.30.460.10">
    <property type="entry name" value="Beta Polymerase, domain 2"/>
    <property type="match status" value="1"/>
</dbReference>
<evidence type="ECO:0000313" key="4">
    <source>
        <dbReference type="Proteomes" id="UP000070501"/>
    </source>
</evidence>
<keyword evidence="1" id="KW-0808">Transferase</keyword>
<feature type="domain" description="Adenylyltransferase AadA C-terminal" evidence="2">
    <location>
        <begin position="150"/>
        <end position="224"/>
    </location>
</feature>
<dbReference type="OrthoDB" id="5016488at2759"/>
<dbReference type="AlphaFoldDB" id="A0A136INQ2"/>
<dbReference type="Pfam" id="PF13427">
    <property type="entry name" value="AadA_C"/>
    <property type="match status" value="1"/>
</dbReference>
<gene>
    <name evidence="3" type="ORF">Micbo1qcDRAFT_152858</name>
</gene>
<name>A0A136INQ2_9PEZI</name>